<keyword evidence="3 7" id="KW-0812">Transmembrane</keyword>
<evidence type="ECO:0000256" key="2">
    <source>
        <dbReference type="ARBA" id="ARBA00004394"/>
    </source>
</evidence>
<comment type="caution">
    <text evidence="9">The sequence shown here is derived from an EMBL/GenBank/DDBJ whole genome shotgun (WGS) entry which is preliminary data.</text>
</comment>
<name>A0A1Y1Y8B7_9FUNG</name>
<dbReference type="PANTHER" id="PTHR16133:SF0">
    <property type="entry name" value="ZINC_IRON REGULATED TRANSPORTER-RELATED PROTEIN 102B, ISOFORM E"/>
    <property type="match status" value="1"/>
</dbReference>
<dbReference type="GO" id="GO:0000139">
    <property type="term" value="C:Golgi membrane"/>
    <property type="evidence" value="ECO:0007669"/>
    <property type="project" value="UniProtKB-SubCell"/>
</dbReference>
<dbReference type="OrthoDB" id="19859at2759"/>
<keyword evidence="8" id="KW-0732">Signal</keyword>
<keyword evidence="4 7" id="KW-1133">Transmembrane helix</keyword>
<keyword evidence="6 7" id="KW-0472">Membrane</keyword>
<dbReference type="Proteomes" id="UP000193498">
    <property type="component" value="Unassembled WGS sequence"/>
</dbReference>
<evidence type="ECO:0000256" key="8">
    <source>
        <dbReference type="SAM" id="SignalP"/>
    </source>
</evidence>
<protein>
    <submittedName>
        <fullName evidence="9">Zinc/iron permease</fullName>
    </submittedName>
</protein>
<evidence type="ECO:0000256" key="5">
    <source>
        <dbReference type="ARBA" id="ARBA00023034"/>
    </source>
</evidence>
<evidence type="ECO:0000313" key="9">
    <source>
        <dbReference type="EMBL" id="ORX93986.1"/>
    </source>
</evidence>
<comment type="subcellular location">
    <subcellularLocation>
        <location evidence="1">Endomembrane system</location>
        <topology evidence="1">Multi-pass membrane protein</topology>
    </subcellularLocation>
    <subcellularLocation>
        <location evidence="2">Golgi apparatus membrane</location>
    </subcellularLocation>
</comment>
<keyword evidence="10" id="KW-1185">Reference proteome</keyword>
<dbReference type="EMBL" id="MCFE01000216">
    <property type="protein sequence ID" value="ORX93986.1"/>
    <property type="molecule type" value="Genomic_DNA"/>
</dbReference>
<feature type="transmembrane region" description="Helical" evidence="7">
    <location>
        <begin position="37"/>
        <end position="55"/>
    </location>
</feature>
<evidence type="ECO:0000256" key="7">
    <source>
        <dbReference type="SAM" id="Phobius"/>
    </source>
</evidence>
<dbReference type="InterPro" id="IPR045891">
    <property type="entry name" value="ZIP9"/>
</dbReference>
<evidence type="ECO:0000313" key="10">
    <source>
        <dbReference type="Proteomes" id="UP000193498"/>
    </source>
</evidence>
<organism evidence="9 10">
    <name type="scientific">Basidiobolus meristosporus CBS 931.73</name>
    <dbReference type="NCBI Taxonomy" id="1314790"/>
    <lineage>
        <taxon>Eukaryota</taxon>
        <taxon>Fungi</taxon>
        <taxon>Fungi incertae sedis</taxon>
        <taxon>Zoopagomycota</taxon>
        <taxon>Entomophthoromycotina</taxon>
        <taxon>Basidiobolomycetes</taxon>
        <taxon>Basidiobolales</taxon>
        <taxon>Basidiobolaceae</taxon>
        <taxon>Basidiobolus</taxon>
    </lineage>
</organism>
<evidence type="ECO:0000256" key="4">
    <source>
        <dbReference type="ARBA" id="ARBA00022989"/>
    </source>
</evidence>
<keyword evidence="5" id="KW-0333">Golgi apparatus</keyword>
<feature type="signal peptide" evidence="8">
    <location>
        <begin position="1"/>
        <end position="18"/>
    </location>
</feature>
<feature type="transmembrane region" description="Helical" evidence="7">
    <location>
        <begin position="124"/>
        <end position="142"/>
    </location>
</feature>
<evidence type="ECO:0000256" key="6">
    <source>
        <dbReference type="ARBA" id="ARBA00023136"/>
    </source>
</evidence>
<dbReference type="AlphaFoldDB" id="A0A1Y1Y8B7"/>
<evidence type="ECO:0000256" key="3">
    <source>
        <dbReference type="ARBA" id="ARBA00022692"/>
    </source>
</evidence>
<feature type="transmembrane region" description="Helical" evidence="7">
    <location>
        <begin position="304"/>
        <end position="324"/>
    </location>
</feature>
<dbReference type="InterPro" id="IPR003689">
    <property type="entry name" value="ZIP"/>
</dbReference>
<dbReference type="GO" id="GO:0006829">
    <property type="term" value="P:zinc ion transport"/>
    <property type="evidence" value="ECO:0007669"/>
    <property type="project" value="InterPro"/>
</dbReference>
<proteinExistence type="predicted"/>
<dbReference type="PANTHER" id="PTHR16133">
    <property type="entry name" value="SOLUTE CARRIER FAMILY 39 ZINC TRANSPORTER , MEMBER 9-RELATED"/>
    <property type="match status" value="1"/>
</dbReference>
<dbReference type="InParanoid" id="A0A1Y1Y8B7"/>
<feature type="transmembrane region" description="Helical" evidence="7">
    <location>
        <begin position="235"/>
        <end position="254"/>
    </location>
</feature>
<reference evidence="9 10" key="1">
    <citation type="submission" date="2016-07" db="EMBL/GenBank/DDBJ databases">
        <title>Pervasive Adenine N6-methylation of Active Genes in Fungi.</title>
        <authorList>
            <consortium name="DOE Joint Genome Institute"/>
            <person name="Mondo S.J."/>
            <person name="Dannebaum R.O."/>
            <person name="Kuo R.C."/>
            <person name="Labutti K."/>
            <person name="Haridas S."/>
            <person name="Kuo A."/>
            <person name="Salamov A."/>
            <person name="Ahrendt S.R."/>
            <person name="Lipzen A."/>
            <person name="Sullivan W."/>
            <person name="Andreopoulos W.B."/>
            <person name="Clum A."/>
            <person name="Lindquist E."/>
            <person name="Daum C."/>
            <person name="Ramamoorthy G.K."/>
            <person name="Gryganskyi A."/>
            <person name="Culley D."/>
            <person name="Magnuson J.K."/>
            <person name="James T.Y."/>
            <person name="O'Malley M.A."/>
            <person name="Stajich J.E."/>
            <person name="Spatafora J.W."/>
            <person name="Visel A."/>
            <person name="Grigoriev I.V."/>
        </authorList>
    </citation>
    <scope>NUCLEOTIDE SEQUENCE [LARGE SCALE GENOMIC DNA]</scope>
    <source>
        <strain evidence="9 10">CBS 931.73</strain>
    </source>
</reference>
<dbReference type="STRING" id="1314790.A0A1Y1Y8B7"/>
<gene>
    <name evidence="9" type="ORF">K493DRAFT_315699</name>
</gene>
<feature type="transmembrane region" description="Helical" evidence="7">
    <location>
        <begin position="266"/>
        <end position="292"/>
    </location>
</feature>
<feature type="chain" id="PRO_5012214804" evidence="8">
    <location>
        <begin position="19"/>
        <end position="328"/>
    </location>
</feature>
<feature type="transmembrane region" description="Helical" evidence="7">
    <location>
        <begin position="201"/>
        <end position="223"/>
    </location>
</feature>
<evidence type="ECO:0000256" key="1">
    <source>
        <dbReference type="ARBA" id="ARBA00004127"/>
    </source>
</evidence>
<dbReference type="Pfam" id="PF02535">
    <property type="entry name" value="Zip"/>
    <property type="match status" value="2"/>
</dbReference>
<dbReference type="GO" id="GO:0046873">
    <property type="term" value="F:metal ion transmembrane transporter activity"/>
    <property type="evidence" value="ECO:0007669"/>
    <property type="project" value="InterPro"/>
</dbReference>
<accession>A0A1Y1Y8B7</accession>
<sequence>MDAFLWLCLLCLAMFAGSFVAGSIPLSFRLSEDKLKILTAFGAGLLIGTALIVIIPEGVETIYSINEAPSTTGFEIPQTTSLAATSLEKRFESLVSRDLNPKDIGEPYSEILPTEVHINPHKHIGAALALGFAFMLVVEQFGTHKHPQSTHVSLTDFSEMSEPLPPVKQKSTATIGLIVHAAADGIALGAASASQQPSLEFLVFIAIMLHKSTSAFGLTAFLLSEGRARNVVRKHLLVFSLAAPVGAILTYLLINARPADSITTQLWTGVVLLFSAGTFLFVAVVHSLGEIYKTSTAGHSDSSLGLVQVLCIMAGIFFPLLISIDHGH</sequence>